<dbReference type="Gene3D" id="3.40.190.290">
    <property type="match status" value="1"/>
</dbReference>
<dbReference type="Pfam" id="PF03466">
    <property type="entry name" value="LysR_substrate"/>
    <property type="match status" value="1"/>
</dbReference>
<dbReference type="Proteomes" id="UP000243502">
    <property type="component" value="Chromosome 3"/>
</dbReference>
<keyword evidence="3" id="KW-0238">DNA-binding</keyword>
<evidence type="ECO:0000256" key="3">
    <source>
        <dbReference type="ARBA" id="ARBA00023125"/>
    </source>
</evidence>
<proteinExistence type="inferred from homology"/>
<keyword evidence="4" id="KW-0804">Transcription</keyword>
<dbReference type="SUPFAM" id="SSF53850">
    <property type="entry name" value="Periplasmic binding protein-like II"/>
    <property type="match status" value="1"/>
</dbReference>
<dbReference type="PROSITE" id="PS50931">
    <property type="entry name" value="HTH_LYSR"/>
    <property type="match status" value="1"/>
</dbReference>
<dbReference type="KEGG" id="pter:C2L65_36170"/>
<comment type="similarity">
    <text evidence="1">Belongs to the LysR transcriptional regulatory family.</text>
</comment>
<dbReference type="Pfam" id="PF00126">
    <property type="entry name" value="HTH_1"/>
    <property type="match status" value="1"/>
</dbReference>
<dbReference type="EMBL" id="CP026113">
    <property type="protein sequence ID" value="AUT66140.1"/>
    <property type="molecule type" value="Genomic_DNA"/>
</dbReference>
<dbReference type="InterPro" id="IPR000847">
    <property type="entry name" value="LysR_HTH_N"/>
</dbReference>
<evidence type="ECO:0000313" key="6">
    <source>
        <dbReference type="EMBL" id="AUT66140.1"/>
    </source>
</evidence>
<evidence type="ECO:0000259" key="5">
    <source>
        <dbReference type="PROSITE" id="PS50931"/>
    </source>
</evidence>
<dbReference type="AlphaFoldDB" id="A0A2I8F356"/>
<keyword evidence="2" id="KW-0805">Transcription regulation</keyword>
<sequence>MDRLEAMEMLLSAVDKGSLSAAARDLKIPVSTLTRKVTELEEMLGTRLLMRTTRKLTLTDAGASYVAAARRILDLVREQEHEATGEFTAARGELVVTTPVQLGRLHVLPIINQFLALYPDITVRLLQSDRNVDLIDAHADLAVRIGELADSSMIATRIGSLRAILCASPAFMDRQDLPTEPDDLTKFPCVVFNSPYLSPWRFRLPSSGKLLTLDVQPRLEVTAPDAAVSAAVDGVGITLVLEHDADEALRAGKLQILLPEYEVEPVPVHMVHVSRNIMAIKLRHFIDFAAPRLRESLGHFGKKGPPD</sequence>
<evidence type="ECO:0000313" key="7">
    <source>
        <dbReference type="Proteomes" id="UP000243502"/>
    </source>
</evidence>
<feature type="domain" description="HTH lysR-type" evidence="5">
    <location>
        <begin position="1"/>
        <end position="59"/>
    </location>
</feature>
<gene>
    <name evidence="6" type="ORF">C2L65_36170</name>
</gene>
<name>A0A2I8F356_9BURK</name>
<evidence type="ECO:0000256" key="2">
    <source>
        <dbReference type="ARBA" id="ARBA00023015"/>
    </source>
</evidence>
<dbReference type="CDD" id="cd08471">
    <property type="entry name" value="PBP2_CrgA_like_2"/>
    <property type="match status" value="1"/>
</dbReference>
<evidence type="ECO:0000256" key="4">
    <source>
        <dbReference type="ARBA" id="ARBA00023163"/>
    </source>
</evidence>
<accession>A0A2I8F356</accession>
<dbReference type="InterPro" id="IPR036390">
    <property type="entry name" value="WH_DNA-bd_sf"/>
</dbReference>
<dbReference type="FunFam" id="1.10.10.10:FF:000001">
    <property type="entry name" value="LysR family transcriptional regulator"/>
    <property type="match status" value="1"/>
</dbReference>
<dbReference type="SUPFAM" id="SSF46785">
    <property type="entry name" value="Winged helix' DNA-binding domain"/>
    <property type="match status" value="1"/>
</dbReference>
<dbReference type="InterPro" id="IPR058163">
    <property type="entry name" value="LysR-type_TF_proteobact-type"/>
</dbReference>
<dbReference type="OrthoDB" id="9786526at2"/>
<dbReference type="GO" id="GO:0006351">
    <property type="term" value="P:DNA-templated transcription"/>
    <property type="evidence" value="ECO:0007669"/>
    <property type="project" value="TreeGrafter"/>
</dbReference>
<evidence type="ECO:0000256" key="1">
    <source>
        <dbReference type="ARBA" id="ARBA00009437"/>
    </source>
</evidence>
<organism evidence="6 7">
    <name type="scientific">Paraburkholderia terrae</name>
    <dbReference type="NCBI Taxonomy" id="311230"/>
    <lineage>
        <taxon>Bacteria</taxon>
        <taxon>Pseudomonadati</taxon>
        <taxon>Pseudomonadota</taxon>
        <taxon>Betaproteobacteria</taxon>
        <taxon>Burkholderiales</taxon>
        <taxon>Burkholderiaceae</taxon>
        <taxon>Paraburkholderia</taxon>
    </lineage>
</organism>
<dbReference type="Gene3D" id="1.10.10.10">
    <property type="entry name" value="Winged helix-like DNA-binding domain superfamily/Winged helix DNA-binding domain"/>
    <property type="match status" value="1"/>
</dbReference>
<dbReference type="PANTHER" id="PTHR30537:SF5">
    <property type="entry name" value="HTH-TYPE TRANSCRIPTIONAL ACTIVATOR TTDR-RELATED"/>
    <property type="match status" value="1"/>
</dbReference>
<dbReference type="InterPro" id="IPR005119">
    <property type="entry name" value="LysR_subst-bd"/>
</dbReference>
<dbReference type="PANTHER" id="PTHR30537">
    <property type="entry name" value="HTH-TYPE TRANSCRIPTIONAL REGULATOR"/>
    <property type="match status" value="1"/>
</dbReference>
<dbReference type="GO" id="GO:0043565">
    <property type="term" value="F:sequence-specific DNA binding"/>
    <property type="evidence" value="ECO:0007669"/>
    <property type="project" value="TreeGrafter"/>
</dbReference>
<dbReference type="InterPro" id="IPR036388">
    <property type="entry name" value="WH-like_DNA-bd_sf"/>
</dbReference>
<reference evidence="6 7" key="1">
    <citation type="submission" date="2018-01" db="EMBL/GenBank/DDBJ databases">
        <title>Species boundaries and ecological features among Paraburkholderia terrae DSMZ17804T, P. hospita DSMZ17164T and P. caribensis DSMZ13236T.</title>
        <authorList>
            <person name="Pratama A.A."/>
        </authorList>
    </citation>
    <scope>NUCLEOTIDE SEQUENCE [LARGE SCALE GENOMIC DNA]</scope>
    <source>
        <strain evidence="6 7">DSM 17804</strain>
    </source>
</reference>
<protein>
    <submittedName>
        <fullName evidence="6">LysR family transcriptional regulator</fullName>
    </submittedName>
</protein>
<dbReference type="GO" id="GO:0003700">
    <property type="term" value="F:DNA-binding transcription factor activity"/>
    <property type="evidence" value="ECO:0007669"/>
    <property type="project" value="InterPro"/>
</dbReference>